<dbReference type="Pfam" id="PF13561">
    <property type="entry name" value="adh_short_C2"/>
    <property type="match status" value="1"/>
</dbReference>
<evidence type="ECO:0000256" key="1">
    <source>
        <dbReference type="ARBA" id="ARBA00023002"/>
    </source>
</evidence>
<evidence type="ECO:0000313" key="4">
    <source>
        <dbReference type="Proteomes" id="UP000689967"/>
    </source>
</evidence>
<organism evidence="3 4">
    <name type="scientific">Falsiroseomonas oleicola</name>
    <dbReference type="NCBI Taxonomy" id="2801474"/>
    <lineage>
        <taxon>Bacteria</taxon>
        <taxon>Pseudomonadati</taxon>
        <taxon>Pseudomonadota</taxon>
        <taxon>Alphaproteobacteria</taxon>
        <taxon>Acetobacterales</taxon>
        <taxon>Roseomonadaceae</taxon>
        <taxon>Falsiroseomonas</taxon>
    </lineage>
</organism>
<gene>
    <name evidence="3" type="ORF">JJQ90_22545</name>
</gene>
<sequence>MMTQGLFDLKGRRVLITGSSRGIGFALARGLGQAGASVVLNGRDPKVLAEATRTLAGEGLDVTEAGFDVTDPHALDAAIAEIETRLGPIEVLVNNAGINRRFPATAVTPETFREVMSTNVEAVFFMAQACARRMLERGHGKIINIASVQSELGRATISPYATSKGAVRMMTRTLCAEWAKGGIQVNAVAPGYFATDLTKPLVDDPKFTDWLCQRVPAGRWGKVEELVGATVFLASRASDFVNGHLLYVDGGMTAVV</sequence>
<dbReference type="CDD" id="cd05347">
    <property type="entry name" value="Ga5DH-like_SDR_c"/>
    <property type="match status" value="1"/>
</dbReference>
<reference evidence="3 4" key="1">
    <citation type="submission" date="2021-01" db="EMBL/GenBank/DDBJ databases">
        <title>Roseomonas sp. nov, a bacterium isolated from an oil production mixture in Yumen Oilfield.</title>
        <authorList>
            <person name="Wu D."/>
        </authorList>
    </citation>
    <scope>NUCLEOTIDE SEQUENCE [LARGE SCALE GENOMIC DNA]</scope>
    <source>
        <strain evidence="3 4">ROY-5-3</strain>
    </source>
</reference>
<accession>A0ABS6HFP1</accession>
<keyword evidence="4" id="KW-1185">Reference proteome</keyword>
<dbReference type="EMBL" id="JAERQM010000008">
    <property type="protein sequence ID" value="MBU8546518.1"/>
    <property type="molecule type" value="Genomic_DNA"/>
</dbReference>
<comment type="caution">
    <text evidence="3">The sequence shown here is derived from an EMBL/GenBank/DDBJ whole genome shotgun (WGS) entry which is preliminary data.</text>
</comment>
<dbReference type="InterPro" id="IPR002347">
    <property type="entry name" value="SDR_fam"/>
</dbReference>
<dbReference type="PROSITE" id="PS00061">
    <property type="entry name" value="ADH_SHORT"/>
    <property type="match status" value="1"/>
</dbReference>
<keyword evidence="1" id="KW-0560">Oxidoreductase</keyword>
<dbReference type="PANTHER" id="PTHR42760">
    <property type="entry name" value="SHORT-CHAIN DEHYDROGENASES/REDUCTASES FAMILY MEMBER"/>
    <property type="match status" value="1"/>
</dbReference>
<dbReference type="PANTHER" id="PTHR42760:SF5">
    <property type="entry name" value="2-DEHYDRO-3-DEOXY-D-GLUCONATE 5-DEHYDROGENASE"/>
    <property type="match status" value="1"/>
</dbReference>
<dbReference type="SMART" id="SM00822">
    <property type="entry name" value="PKS_KR"/>
    <property type="match status" value="1"/>
</dbReference>
<dbReference type="RefSeq" id="WP_216878542.1">
    <property type="nucleotide sequence ID" value="NZ_JAERQM010000008.1"/>
</dbReference>
<protein>
    <submittedName>
        <fullName evidence="3">SDR family oxidoreductase</fullName>
    </submittedName>
</protein>
<dbReference type="InterPro" id="IPR057326">
    <property type="entry name" value="KR_dom"/>
</dbReference>
<evidence type="ECO:0000259" key="2">
    <source>
        <dbReference type="SMART" id="SM00822"/>
    </source>
</evidence>
<dbReference type="InterPro" id="IPR020904">
    <property type="entry name" value="Sc_DH/Rdtase_CS"/>
</dbReference>
<evidence type="ECO:0000313" key="3">
    <source>
        <dbReference type="EMBL" id="MBU8546518.1"/>
    </source>
</evidence>
<proteinExistence type="predicted"/>
<dbReference type="Proteomes" id="UP000689967">
    <property type="component" value="Unassembled WGS sequence"/>
</dbReference>
<name>A0ABS6HFP1_9PROT</name>
<feature type="domain" description="Ketoreductase" evidence="2">
    <location>
        <begin position="12"/>
        <end position="191"/>
    </location>
</feature>